<organism evidence="3 4">
    <name type="scientific">Fodinicola feengrottensis</name>
    <dbReference type="NCBI Taxonomy" id="435914"/>
    <lineage>
        <taxon>Bacteria</taxon>
        <taxon>Bacillati</taxon>
        <taxon>Actinomycetota</taxon>
        <taxon>Actinomycetes</taxon>
        <taxon>Mycobacteriales</taxon>
        <taxon>Fodinicola</taxon>
    </lineage>
</organism>
<feature type="region of interest" description="Disordered" evidence="1">
    <location>
        <begin position="1"/>
        <end position="50"/>
    </location>
</feature>
<keyword evidence="4" id="KW-1185">Reference proteome</keyword>
<keyword evidence="2" id="KW-1133">Transmembrane helix</keyword>
<gene>
    <name evidence="3" type="ORF">GCM10009765_10590</name>
</gene>
<feature type="compositionally biased region" description="Low complexity" evidence="1">
    <location>
        <begin position="7"/>
        <end position="33"/>
    </location>
</feature>
<evidence type="ECO:0000313" key="3">
    <source>
        <dbReference type="EMBL" id="GAA1662986.1"/>
    </source>
</evidence>
<comment type="caution">
    <text evidence="3">The sequence shown here is derived from an EMBL/GenBank/DDBJ whole genome shotgun (WGS) entry which is preliminary data.</text>
</comment>
<reference evidence="4" key="1">
    <citation type="journal article" date="2019" name="Int. J. Syst. Evol. Microbiol.">
        <title>The Global Catalogue of Microorganisms (GCM) 10K type strain sequencing project: providing services to taxonomists for standard genome sequencing and annotation.</title>
        <authorList>
            <consortium name="The Broad Institute Genomics Platform"/>
            <consortium name="The Broad Institute Genome Sequencing Center for Infectious Disease"/>
            <person name="Wu L."/>
            <person name="Ma J."/>
        </authorList>
    </citation>
    <scope>NUCLEOTIDE SEQUENCE [LARGE SCALE GENOMIC DNA]</scope>
    <source>
        <strain evidence="4">JCM 14718</strain>
    </source>
</reference>
<sequence>MTNPGFQAQQAAHQAQQAAQQQAQASMRAAQDANRLSQQGHRYVPNSHYHPTRRGGGFFSGLVTLVLLVVFLGIAVVVFRQVAPETFGELLGLLRQIR</sequence>
<keyword evidence="2" id="KW-0472">Membrane</keyword>
<name>A0ABP4RWX5_9ACTN</name>
<evidence type="ECO:0000313" key="4">
    <source>
        <dbReference type="Proteomes" id="UP001500618"/>
    </source>
</evidence>
<dbReference type="EMBL" id="BAAANY010000003">
    <property type="protein sequence ID" value="GAA1662986.1"/>
    <property type="molecule type" value="Genomic_DNA"/>
</dbReference>
<evidence type="ECO:0000256" key="2">
    <source>
        <dbReference type="SAM" id="Phobius"/>
    </source>
</evidence>
<keyword evidence="2" id="KW-0812">Transmembrane</keyword>
<feature type="transmembrane region" description="Helical" evidence="2">
    <location>
        <begin position="58"/>
        <end position="79"/>
    </location>
</feature>
<accession>A0ABP4RWX5</accession>
<proteinExistence type="predicted"/>
<protein>
    <submittedName>
        <fullName evidence="3">Uncharacterized protein</fullName>
    </submittedName>
</protein>
<dbReference type="RefSeq" id="WP_163569796.1">
    <property type="nucleotide sequence ID" value="NZ_BAAANY010000003.1"/>
</dbReference>
<evidence type="ECO:0000256" key="1">
    <source>
        <dbReference type="SAM" id="MobiDB-lite"/>
    </source>
</evidence>
<dbReference type="Proteomes" id="UP001500618">
    <property type="component" value="Unassembled WGS sequence"/>
</dbReference>